<gene>
    <name evidence="1" type="ordered locus">DDD_2831</name>
</gene>
<evidence type="ECO:0000313" key="1">
    <source>
        <dbReference type="EMBL" id="AGC77958.1"/>
    </source>
</evidence>
<name>L7WGB1_NONDD</name>
<organism evidence="1 2">
    <name type="scientific">Nonlabens dokdonensis (strain DSM 17205 / KCTC 12402 / DSW-6)</name>
    <name type="common">Donghaeana dokdonensis</name>
    <dbReference type="NCBI Taxonomy" id="592029"/>
    <lineage>
        <taxon>Bacteria</taxon>
        <taxon>Pseudomonadati</taxon>
        <taxon>Bacteroidota</taxon>
        <taxon>Flavobacteriia</taxon>
        <taxon>Flavobacteriales</taxon>
        <taxon>Flavobacteriaceae</taxon>
        <taxon>Nonlabens</taxon>
    </lineage>
</organism>
<dbReference type="OrthoDB" id="1144359at2"/>
<accession>L7WGB1</accession>
<dbReference type="EMBL" id="CP001397">
    <property type="protein sequence ID" value="AGC77958.1"/>
    <property type="molecule type" value="Genomic_DNA"/>
</dbReference>
<reference evidence="1 2" key="1">
    <citation type="journal article" date="2013" name="Genome Biol. Evol.">
        <title>Genomic makeup of the marine flavobacterium Nonlabens (Donghaeana) dokdonensis DSW-6 and identification of a novel class of rhodopsins.</title>
        <authorList>
            <person name="Kwon S.K."/>
            <person name="Kim B.K."/>
            <person name="Song J.Y."/>
            <person name="Kwak M.J."/>
            <person name="Lee C.H."/>
            <person name="Yoon J.H."/>
            <person name="Oh T.K."/>
            <person name="Kim J.F."/>
        </authorList>
    </citation>
    <scope>NUCLEOTIDE SEQUENCE [LARGE SCALE GENOMIC DNA]</scope>
    <source>
        <strain evidence="2">DSM 17205 / KCTC 12402 / DSW-6</strain>
    </source>
</reference>
<dbReference type="STRING" id="592029.DDD_2831"/>
<protein>
    <submittedName>
        <fullName evidence="1">Uncharacterized protein</fullName>
    </submittedName>
</protein>
<evidence type="ECO:0000313" key="2">
    <source>
        <dbReference type="Proteomes" id="UP000011173"/>
    </source>
</evidence>
<proteinExistence type="predicted"/>
<dbReference type="Proteomes" id="UP000011173">
    <property type="component" value="Chromosome"/>
</dbReference>
<dbReference type="KEGG" id="ndo:DDD_2831"/>
<dbReference type="eggNOG" id="ENOG5030ZN2">
    <property type="taxonomic scope" value="Bacteria"/>
</dbReference>
<dbReference type="AlphaFoldDB" id="L7WGB1"/>
<sequence length="128" mass="15181">MEMFHHYNLKESDIFIFDQFLIIQIKEGVLVNMPHEEELNDIIQKHFKGKDMVYISNRVNSYAVNPLIYPETEKILNLVAIAIVPKTQKMRSNAEFERKFYNKPYGVFDTLSLAIEWVHTVIDKNYEP</sequence>
<dbReference type="PATRIC" id="fig|592029.3.peg.2807"/>
<dbReference type="HOGENOM" id="CLU_149784_1_0_10"/>